<organism evidence="2">
    <name type="scientific">Arion vulgaris</name>
    <dbReference type="NCBI Taxonomy" id="1028688"/>
    <lineage>
        <taxon>Eukaryota</taxon>
        <taxon>Metazoa</taxon>
        <taxon>Spiralia</taxon>
        <taxon>Lophotrochozoa</taxon>
        <taxon>Mollusca</taxon>
        <taxon>Gastropoda</taxon>
        <taxon>Heterobranchia</taxon>
        <taxon>Euthyneura</taxon>
        <taxon>Panpulmonata</taxon>
        <taxon>Eupulmonata</taxon>
        <taxon>Stylommatophora</taxon>
        <taxon>Helicina</taxon>
        <taxon>Arionoidea</taxon>
        <taxon>Arionidae</taxon>
        <taxon>Arion</taxon>
    </lineage>
</organism>
<dbReference type="AlphaFoldDB" id="A0A0B6Y3M4"/>
<feature type="non-terminal residue" evidence="2">
    <location>
        <position position="86"/>
    </location>
</feature>
<reference evidence="2" key="1">
    <citation type="submission" date="2014-12" db="EMBL/GenBank/DDBJ databases">
        <title>Insight into the proteome of Arion vulgaris.</title>
        <authorList>
            <person name="Aradska J."/>
            <person name="Bulat T."/>
            <person name="Smidak R."/>
            <person name="Sarate P."/>
            <person name="Gangsoo J."/>
            <person name="Sialana F."/>
            <person name="Bilban M."/>
            <person name="Lubec G."/>
        </authorList>
    </citation>
    <scope>NUCLEOTIDE SEQUENCE</scope>
    <source>
        <tissue evidence="2">Skin</tissue>
    </source>
</reference>
<sequence length="86" mass="9891">IDKHHDVVLESLHRQVDPSSEDSKLEKKIVEEVSAFGYVDRKTEHEALLKKAEKDHDSQEKIKILEKDRTLDSVVVASKDLMIPDK</sequence>
<protein>
    <submittedName>
        <fullName evidence="2">Uncharacterized protein</fullName>
    </submittedName>
</protein>
<dbReference type="EMBL" id="HACG01003265">
    <property type="protein sequence ID" value="CEK50130.1"/>
    <property type="molecule type" value="Transcribed_RNA"/>
</dbReference>
<evidence type="ECO:0000256" key="1">
    <source>
        <dbReference type="SAM" id="MobiDB-lite"/>
    </source>
</evidence>
<name>A0A0B6Y3M4_9EUPU</name>
<evidence type="ECO:0000313" key="2">
    <source>
        <dbReference type="EMBL" id="CEK50130.1"/>
    </source>
</evidence>
<gene>
    <name evidence="2" type="primary">ORF9938</name>
</gene>
<proteinExistence type="predicted"/>
<accession>A0A0B6Y3M4</accession>
<feature type="non-terminal residue" evidence="2">
    <location>
        <position position="1"/>
    </location>
</feature>
<feature type="region of interest" description="Disordered" evidence="1">
    <location>
        <begin position="1"/>
        <end position="23"/>
    </location>
</feature>